<sequence>MLYDISLTIKYDYAAPVHSGRQSLRLEPRSLPEVQTVLSRRLTLEPTANERSEFDDFFGNRRCDVSFTTPHSHLIYQVNSRVQRHPSGPTLDFSPPLARLPDELAAIRAMDGNQPLHFLSPSLRVPLDEIFTTYARKVVSPVMSAQQAIISVGQALHQDMTFDARATDVNTPVLDAFQRRKGVCQDFSHMMIACLRGIGIPAGYVSGYLRTKPPEGAERLEGADAMHAWVRAWCGREAGWIEYDPTNALIVEQDHIVVAYGRDYADVAPVKGVLRSAGGQTTSHAVDVVPL</sequence>
<reference evidence="2" key="1">
    <citation type="submission" date="2021-03" db="EMBL/GenBank/DDBJ databases">
        <title>Roseibium sp. CAU 1637 isolated from Incheon.</title>
        <authorList>
            <person name="Kim W."/>
        </authorList>
    </citation>
    <scope>NUCLEOTIDE SEQUENCE</scope>
    <source>
        <strain evidence="2">CAU 1637</strain>
    </source>
</reference>
<organism evidence="2 3">
    <name type="scientific">Roseibium limicola</name>
    <dbReference type="NCBI Taxonomy" id="2816037"/>
    <lineage>
        <taxon>Bacteria</taxon>
        <taxon>Pseudomonadati</taxon>
        <taxon>Pseudomonadota</taxon>
        <taxon>Alphaproteobacteria</taxon>
        <taxon>Hyphomicrobiales</taxon>
        <taxon>Stappiaceae</taxon>
        <taxon>Roseibium</taxon>
    </lineage>
</organism>
<evidence type="ECO:0000259" key="1">
    <source>
        <dbReference type="SMART" id="SM00460"/>
    </source>
</evidence>
<dbReference type="RefSeq" id="WP_206938135.1">
    <property type="nucleotide sequence ID" value="NZ_JAFLNF010000001.1"/>
</dbReference>
<dbReference type="InterPro" id="IPR002931">
    <property type="entry name" value="Transglutaminase-like"/>
</dbReference>
<dbReference type="SMART" id="SM00460">
    <property type="entry name" value="TGc"/>
    <property type="match status" value="1"/>
</dbReference>
<accession>A0A939ELW7</accession>
<dbReference type="Pfam" id="PF01841">
    <property type="entry name" value="Transglut_core"/>
    <property type="match status" value="1"/>
</dbReference>
<name>A0A939ELW7_9HYPH</name>
<dbReference type="Proteomes" id="UP000664779">
    <property type="component" value="Unassembled WGS sequence"/>
</dbReference>
<evidence type="ECO:0000313" key="3">
    <source>
        <dbReference type="Proteomes" id="UP000664779"/>
    </source>
</evidence>
<proteinExistence type="predicted"/>
<gene>
    <name evidence="2" type="ORF">J0X15_03220</name>
</gene>
<dbReference type="SUPFAM" id="SSF54001">
    <property type="entry name" value="Cysteine proteinases"/>
    <property type="match status" value="1"/>
</dbReference>
<dbReference type="EMBL" id="JAFLNF010000001">
    <property type="protein sequence ID" value="MBO0344222.1"/>
    <property type="molecule type" value="Genomic_DNA"/>
</dbReference>
<dbReference type="AlphaFoldDB" id="A0A939ELW7"/>
<dbReference type="PANTHER" id="PTHR33490:SF7">
    <property type="entry name" value="BLR2979 PROTEIN"/>
    <property type="match status" value="1"/>
</dbReference>
<dbReference type="PANTHER" id="PTHR33490">
    <property type="entry name" value="BLR5614 PROTEIN-RELATED"/>
    <property type="match status" value="1"/>
</dbReference>
<dbReference type="InterPro" id="IPR038765">
    <property type="entry name" value="Papain-like_cys_pep_sf"/>
</dbReference>
<keyword evidence="3" id="KW-1185">Reference proteome</keyword>
<dbReference type="Pfam" id="PF08379">
    <property type="entry name" value="Bact_transglu_N"/>
    <property type="match status" value="1"/>
</dbReference>
<comment type="caution">
    <text evidence="2">The sequence shown here is derived from an EMBL/GenBank/DDBJ whole genome shotgun (WGS) entry which is preliminary data.</text>
</comment>
<dbReference type="InterPro" id="IPR013589">
    <property type="entry name" value="Bac_transglu_N"/>
</dbReference>
<feature type="domain" description="Transglutaminase-like" evidence="1">
    <location>
        <begin position="176"/>
        <end position="247"/>
    </location>
</feature>
<evidence type="ECO:0000313" key="2">
    <source>
        <dbReference type="EMBL" id="MBO0344222.1"/>
    </source>
</evidence>
<protein>
    <submittedName>
        <fullName evidence="2">Transglutaminase family protein</fullName>
    </submittedName>
</protein>
<dbReference type="Gene3D" id="3.10.620.30">
    <property type="match status" value="1"/>
</dbReference>